<dbReference type="SUPFAM" id="SSF144091">
    <property type="entry name" value="Rhomboid-like"/>
    <property type="match status" value="1"/>
</dbReference>
<protein>
    <submittedName>
        <fullName evidence="11">Rhomboid family intramembrane serine protease</fullName>
    </submittedName>
</protein>
<evidence type="ECO:0000313" key="12">
    <source>
        <dbReference type="Proteomes" id="UP001056035"/>
    </source>
</evidence>
<evidence type="ECO:0000256" key="3">
    <source>
        <dbReference type="ARBA" id="ARBA00022692"/>
    </source>
</evidence>
<evidence type="ECO:0000256" key="5">
    <source>
        <dbReference type="ARBA" id="ARBA00022825"/>
    </source>
</evidence>
<feature type="transmembrane region" description="Helical" evidence="9">
    <location>
        <begin position="232"/>
        <end position="249"/>
    </location>
</feature>
<dbReference type="Gene3D" id="1.20.1540.10">
    <property type="entry name" value="Rhomboid-like"/>
    <property type="match status" value="1"/>
</dbReference>
<dbReference type="Proteomes" id="UP001056035">
    <property type="component" value="Chromosome"/>
</dbReference>
<sequence>MAGTPDLFVVCKSCRSEVSPYITECPYCGQRLRKRAPKIEREGGEARVKEPRKMPRPTLGPLRTGEIPGIRGDETTRPYVTITLTVLGIAGFLLLFVVDRVSVAVDGPVSGEWWRLATTPFLYENGWVQLACCTAIALYGWLLERRHGPVVVLLLFVVCGIGGVAAASQTDTSLLILGGNGAALGLLAAWAVPVLLARRAGEDDDEADLLGTAVIAGVLLLLPVVADFTSVVAGLTGGVAGVLAGLVLARAKPR</sequence>
<feature type="transmembrane region" description="Helical" evidence="9">
    <location>
        <begin position="209"/>
        <end position="226"/>
    </location>
</feature>
<dbReference type="Pfam" id="PF01694">
    <property type="entry name" value="Rhomboid"/>
    <property type="match status" value="1"/>
</dbReference>
<feature type="transmembrane region" description="Helical" evidence="9">
    <location>
        <begin position="150"/>
        <end position="168"/>
    </location>
</feature>
<gene>
    <name evidence="11" type="ORF">NBH00_18910</name>
</gene>
<evidence type="ECO:0000259" key="10">
    <source>
        <dbReference type="Pfam" id="PF01694"/>
    </source>
</evidence>
<name>A0ABY5DRG6_9ACTN</name>
<dbReference type="PANTHER" id="PTHR22936:SF69">
    <property type="entry name" value="RHOMBOID-LIKE PROTEIN"/>
    <property type="match status" value="1"/>
</dbReference>
<evidence type="ECO:0000256" key="1">
    <source>
        <dbReference type="ARBA" id="ARBA00004141"/>
    </source>
</evidence>
<evidence type="ECO:0000256" key="9">
    <source>
        <dbReference type="SAM" id="Phobius"/>
    </source>
</evidence>
<dbReference type="GO" id="GO:0008233">
    <property type="term" value="F:peptidase activity"/>
    <property type="evidence" value="ECO:0007669"/>
    <property type="project" value="UniProtKB-KW"/>
</dbReference>
<dbReference type="InterPro" id="IPR002610">
    <property type="entry name" value="Peptidase_S54_rhomboid-like"/>
</dbReference>
<dbReference type="PANTHER" id="PTHR22936">
    <property type="entry name" value="RHOMBOID-RELATED"/>
    <property type="match status" value="1"/>
</dbReference>
<dbReference type="RefSeq" id="WP_254570132.1">
    <property type="nucleotide sequence ID" value="NZ_CP098502.1"/>
</dbReference>
<feature type="compositionally biased region" description="Basic and acidic residues" evidence="8">
    <location>
        <begin position="39"/>
        <end position="53"/>
    </location>
</feature>
<keyword evidence="6 9" id="KW-1133">Transmembrane helix</keyword>
<dbReference type="InterPro" id="IPR035952">
    <property type="entry name" value="Rhomboid-like_sf"/>
</dbReference>
<feature type="transmembrane region" description="Helical" evidence="9">
    <location>
        <begin position="79"/>
        <end position="98"/>
    </location>
</feature>
<keyword evidence="3 9" id="KW-0812">Transmembrane</keyword>
<organism evidence="11 12">
    <name type="scientific">Paraconexibacter antarcticus</name>
    <dbReference type="NCBI Taxonomy" id="2949664"/>
    <lineage>
        <taxon>Bacteria</taxon>
        <taxon>Bacillati</taxon>
        <taxon>Actinomycetota</taxon>
        <taxon>Thermoleophilia</taxon>
        <taxon>Solirubrobacterales</taxon>
        <taxon>Paraconexibacteraceae</taxon>
        <taxon>Paraconexibacter</taxon>
    </lineage>
</organism>
<keyword evidence="7 9" id="KW-0472">Membrane</keyword>
<dbReference type="GO" id="GO:0006508">
    <property type="term" value="P:proteolysis"/>
    <property type="evidence" value="ECO:0007669"/>
    <property type="project" value="UniProtKB-KW"/>
</dbReference>
<dbReference type="InterPro" id="IPR022764">
    <property type="entry name" value="Peptidase_S54_rhomboid_dom"/>
</dbReference>
<feature type="domain" description="Peptidase S54 rhomboid" evidence="10">
    <location>
        <begin position="111"/>
        <end position="250"/>
    </location>
</feature>
<keyword evidence="12" id="KW-1185">Reference proteome</keyword>
<evidence type="ECO:0000256" key="6">
    <source>
        <dbReference type="ARBA" id="ARBA00022989"/>
    </source>
</evidence>
<keyword evidence="2 11" id="KW-0645">Protease</keyword>
<feature type="region of interest" description="Disordered" evidence="8">
    <location>
        <begin position="39"/>
        <end position="58"/>
    </location>
</feature>
<reference evidence="11 12" key="1">
    <citation type="submission" date="2022-06" db="EMBL/GenBank/DDBJ databases">
        <title>Paraconexibacter antarcticus.</title>
        <authorList>
            <person name="Kim C.S."/>
        </authorList>
    </citation>
    <scope>NUCLEOTIDE SEQUENCE [LARGE SCALE GENOMIC DNA]</scope>
    <source>
        <strain evidence="11 12">02-257</strain>
    </source>
</reference>
<evidence type="ECO:0000256" key="8">
    <source>
        <dbReference type="SAM" id="MobiDB-lite"/>
    </source>
</evidence>
<evidence type="ECO:0000313" key="11">
    <source>
        <dbReference type="EMBL" id="UTI63407.1"/>
    </source>
</evidence>
<dbReference type="EMBL" id="CP098502">
    <property type="protein sequence ID" value="UTI63407.1"/>
    <property type="molecule type" value="Genomic_DNA"/>
</dbReference>
<evidence type="ECO:0000256" key="2">
    <source>
        <dbReference type="ARBA" id="ARBA00022670"/>
    </source>
</evidence>
<comment type="subcellular location">
    <subcellularLocation>
        <location evidence="1">Membrane</location>
        <topology evidence="1">Multi-pass membrane protein</topology>
    </subcellularLocation>
</comment>
<feature type="transmembrane region" description="Helical" evidence="9">
    <location>
        <begin position="174"/>
        <end position="197"/>
    </location>
</feature>
<keyword evidence="4" id="KW-0378">Hydrolase</keyword>
<keyword evidence="5" id="KW-0720">Serine protease</keyword>
<accession>A0ABY5DRG6</accession>
<evidence type="ECO:0000256" key="4">
    <source>
        <dbReference type="ARBA" id="ARBA00022801"/>
    </source>
</evidence>
<proteinExistence type="predicted"/>
<feature type="transmembrane region" description="Helical" evidence="9">
    <location>
        <begin position="126"/>
        <end position="143"/>
    </location>
</feature>
<evidence type="ECO:0000256" key="7">
    <source>
        <dbReference type="ARBA" id="ARBA00023136"/>
    </source>
</evidence>